<evidence type="ECO:0000256" key="6">
    <source>
        <dbReference type="ARBA" id="ARBA00023136"/>
    </source>
</evidence>
<evidence type="ECO:0000256" key="1">
    <source>
        <dbReference type="ARBA" id="ARBA00004651"/>
    </source>
</evidence>
<feature type="transmembrane region" description="Helical" evidence="7">
    <location>
        <begin position="280"/>
        <end position="300"/>
    </location>
</feature>
<evidence type="ECO:0000256" key="2">
    <source>
        <dbReference type="ARBA" id="ARBA00022448"/>
    </source>
</evidence>
<keyword evidence="5 7" id="KW-1133">Transmembrane helix</keyword>
<dbReference type="EMBL" id="JAEEGA010000020">
    <property type="protein sequence ID" value="MBP1043939.1"/>
    <property type="molecule type" value="Genomic_DNA"/>
</dbReference>
<dbReference type="PANTHER" id="PTHR43163:SF6">
    <property type="entry name" value="DIPEPTIDE TRANSPORT SYSTEM PERMEASE PROTEIN DPPB-RELATED"/>
    <property type="match status" value="1"/>
</dbReference>
<feature type="transmembrane region" description="Helical" evidence="7">
    <location>
        <begin position="131"/>
        <end position="157"/>
    </location>
</feature>
<accession>A0A940P8Z8</accession>
<evidence type="ECO:0000256" key="5">
    <source>
        <dbReference type="ARBA" id="ARBA00022989"/>
    </source>
</evidence>
<feature type="transmembrane region" description="Helical" evidence="7">
    <location>
        <begin position="12"/>
        <end position="30"/>
    </location>
</feature>
<keyword evidence="2 7" id="KW-0813">Transport</keyword>
<comment type="caution">
    <text evidence="9">The sequence shown here is derived from an EMBL/GenBank/DDBJ whole genome shotgun (WGS) entry which is preliminary data.</text>
</comment>
<feature type="transmembrane region" description="Helical" evidence="7">
    <location>
        <begin position="239"/>
        <end position="260"/>
    </location>
</feature>
<evidence type="ECO:0000313" key="10">
    <source>
        <dbReference type="Proteomes" id="UP000674938"/>
    </source>
</evidence>
<dbReference type="InterPro" id="IPR000515">
    <property type="entry name" value="MetI-like"/>
</dbReference>
<dbReference type="RefSeq" id="WP_209531916.1">
    <property type="nucleotide sequence ID" value="NZ_JAEEGA010000020.1"/>
</dbReference>
<reference evidence="9" key="1">
    <citation type="submission" date="2020-12" db="EMBL/GenBank/DDBJ databases">
        <title>Vagococcus allomyrinae sp. nov. and Enterococcus lavae sp. nov., isolated from the larvae of Allomyrina dichotoma.</title>
        <authorList>
            <person name="Lee S.D."/>
        </authorList>
    </citation>
    <scope>NUCLEOTIDE SEQUENCE</scope>
    <source>
        <strain evidence="9">BWB3-3</strain>
    </source>
</reference>
<dbReference type="PROSITE" id="PS50928">
    <property type="entry name" value="ABC_TM1"/>
    <property type="match status" value="1"/>
</dbReference>
<evidence type="ECO:0000256" key="7">
    <source>
        <dbReference type="RuleBase" id="RU363032"/>
    </source>
</evidence>
<proteinExistence type="inferred from homology"/>
<keyword evidence="4 7" id="KW-0812">Transmembrane</keyword>
<protein>
    <submittedName>
        <fullName evidence="9">ABC transporter permease</fullName>
    </submittedName>
</protein>
<gene>
    <name evidence="9" type="ORF">I6N95_23195</name>
</gene>
<feature type="transmembrane region" description="Helical" evidence="7">
    <location>
        <begin position="99"/>
        <end position="119"/>
    </location>
</feature>
<evidence type="ECO:0000256" key="3">
    <source>
        <dbReference type="ARBA" id="ARBA00022475"/>
    </source>
</evidence>
<evidence type="ECO:0000313" key="9">
    <source>
        <dbReference type="EMBL" id="MBP1043939.1"/>
    </source>
</evidence>
<dbReference type="Gene3D" id="1.10.3720.10">
    <property type="entry name" value="MetI-like"/>
    <property type="match status" value="1"/>
</dbReference>
<dbReference type="InterPro" id="IPR035906">
    <property type="entry name" value="MetI-like_sf"/>
</dbReference>
<dbReference type="Proteomes" id="UP000674938">
    <property type="component" value="Unassembled WGS sequence"/>
</dbReference>
<sequence>MLKYMLRRLLDLIPTLFLVMVIVFIITRLIPGDPASTMLGPQASVEEVAKLRRSLGLDQPLLTQFLDYLRGLLRLDLGTSFAYRKPVIDLILERLPNTLILAAFALVVSLFLGVSSGLISAVKRDTAVDYFFTVISLVGVSIPVFWLGLMLVLLFSVTLGWLPATGMGDLRNGFSSYFSHLILPGLTLATIPMANFSRITRSSMLDVLNQNYIKTAKAKGVSSFGIVVKHGFKNAGTPILTVLGMQLSSMLSGAVLTETIYSWPGMGRLIVDAINRRDFIVVQGTVLFLALLYVLINLLVDLLYKVVNPRVSLENGGNDV</sequence>
<dbReference type="InterPro" id="IPR045621">
    <property type="entry name" value="BPD_transp_1_N"/>
</dbReference>
<evidence type="ECO:0000259" key="8">
    <source>
        <dbReference type="PROSITE" id="PS50928"/>
    </source>
</evidence>
<keyword evidence="10" id="KW-1185">Reference proteome</keyword>
<keyword evidence="3" id="KW-1003">Cell membrane</keyword>
<dbReference type="Pfam" id="PF19300">
    <property type="entry name" value="BPD_transp_1_N"/>
    <property type="match status" value="1"/>
</dbReference>
<dbReference type="GO" id="GO:0005886">
    <property type="term" value="C:plasma membrane"/>
    <property type="evidence" value="ECO:0007669"/>
    <property type="project" value="UniProtKB-SubCell"/>
</dbReference>
<comment type="subcellular location">
    <subcellularLocation>
        <location evidence="1 7">Cell membrane</location>
        <topology evidence="1 7">Multi-pass membrane protein</topology>
    </subcellularLocation>
</comment>
<evidence type="ECO:0000256" key="4">
    <source>
        <dbReference type="ARBA" id="ARBA00022692"/>
    </source>
</evidence>
<keyword evidence="6 7" id="KW-0472">Membrane</keyword>
<organism evidence="9 10">
    <name type="scientific">Vagococcus allomyrinae</name>
    <dbReference type="NCBI Taxonomy" id="2794353"/>
    <lineage>
        <taxon>Bacteria</taxon>
        <taxon>Bacillati</taxon>
        <taxon>Bacillota</taxon>
        <taxon>Bacilli</taxon>
        <taxon>Lactobacillales</taxon>
        <taxon>Enterococcaceae</taxon>
        <taxon>Vagococcus</taxon>
    </lineage>
</organism>
<dbReference type="AlphaFoldDB" id="A0A940P8Z8"/>
<dbReference type="SUPFAM" id="SSF161098">
    <property type="entry name" value="MetI-like"/>
    <property type="match status" value="1"/>
</dbReference>
<feature type="domain" description="ABC transmembrane type-1" evidence="8">
    <location>
        <begin position="95"/>
        <end position="304"/>
    </location>
</feature>
<dbReference type="PANTHER" id="PTHR43163">
    <property type="entry name" value="DIPEPTIDE TRANSPORT SYSTEM PERMEASE PROTEIN DPPB-RELATED"/>
    <property type="match status" value="1"/>
</dbReference>
<name>A0A940P8Z8_9ENTE</name>
<dbReference type="GO" id="GO:0055085">
    <property type="term" value="P:transmembrane transport"/>
    <property type="evidence" value="ECO:0007669"/>
    <property type="project" value="InterPro"/>
</dbReference>
<dbReference type="CDD" id="cd06261">
    <property type="entry name" value="TM_PBP2"/>
    <property type="match status" value="1"/>
</dbReference>
<comment type="similarity">
    <text evidence="7">Belongs to the binding-protein-dependent transport system permease family.</text>
</comment>
<feature type="transmembrane region" description="Helical" evidence="7">
    <location>
        <begin position="177"/>
        <end position="196"/>
    </location>
</feature>
<dbReference type="Pfam" id="PF00528">
    <property type="entry name" value="BPD_transp_1"/>
    <property type="match status" value="1"/>
</dbReference>